<dbReference type="InterPro" id="IPR036388">
    <property type="entry name" value="WH-like_DNA-bd_sf"/>
</dbReference>
<dbReference type="AlphaFoldDB" id="A0A918KCN0"/>
<protein>
    <submittedName>
        <fullName evidence="6">GntR family transcriptional regulator</fullName>
    </submittedName>
</protein>
<dbReference type="SUPFAM" id="SSF46785">
    <property type="entry name" value="Winged helix' DNA-binding domain"/>
    <property type="match status" value="1"/>
</dbReference>
<dbReference type="Gene3D" id="1.10.10.10">
    <property type="entry name" value="Winged helix-like DNA-binding domain superfamily/Winged helix DNA-binding domain"/>
    <property type="match status" value="1"/>
</dbReference>
<dbReference type="SMART" id="SM00345">
    <property type="entry name" value="HTH_GNTR"/>
    <property type="match status" value="1"/>
</dbReference>
<evidence type="ECO:0000313" key="6">
    <source>
        <dbReference type="EMBL" id="GGX56728.1"/>
    </source>
</evidence>
<dbReference type="EMBL" id="BMWD01000007">
    <property type="protein sequence ID" value="GGX56728.1"/>
    <property type="molecule type" value="Genomic_DNA"/>
</dbReference>
<dbReference type="GO" id="GO:0003677">
    <property type="term" value="F:DNA binding"/>
    <property type="evidence" value="ECO:0007669"/>
    <property type="project" value="UniProtKB-KW"/>
</dbReference>
<evidence type="ECO:0000256" key="3">
    <source>
        <dbReference type="ARBA" id="ARBA00023163"/>
    </source>
</evidence>
<keyword evidence="3" id="KW-0804">Transcription</keyword>
<reference evidence="6" key="1">
    <citation type="journal article" date="2014" name="Int. J. Syst. Evol. Microbiol.">
        <title>Complete genome sequence of Corynebacterium casei LMG S-19264T (=DSM 44701T), isolated from a smear-ripened cheese.</title>
        <authorList>
            <consortium name="US DOE Joint Genome Institute (JGI-PGF)"/>
            <person name="Walter F."/>
            <person name="Albersmeier A."/>
            <person name="Kalinowski J."/>
            <person name="Ruckert C."/>
        </authorList>
    </citation>
    <scope>NUCLEOTIDE SEQUENCE</scope>
    <source>
        <strain evidence="6">JCM 4956</strain>
    </source>
</reference>
<evidence type="ECO:0000313" key="7">
    <source>
        <dbReference type="Proteomes" id="UP000645555"/>
    </source>
</evidence>
<name>A0A918KCN0_9ACTN</name>
<dbReference type="PROSITE" id="PS50949">
    <property type="entry name" value="HTH_GNTR"/>
    <property type="match status" value="1"/>
</dbReference>
<dbReference type="InterPro" id="IPR036390">
    <property type="entry name" value="WH_DNA-bd_sf"/>
</dbReference>
<dbReference type="RefSeq" id="WP_190035527.1">
    <property type="nucleotide sequence ID" value="NZ_BMWD01000007.1"/>
</dbReference>
<sequence>MQFRIDRRSGVTAHMQIVRQTKQAMRMGVLSVGSRLPTAREVVAATAINPNTVHKAYRELEQEGLVESRRGAGTFVVRSLSRPEAAAGSALGEELREWLRGAHAAGLDQDDVSALFTALTEERYGGPTPAPRPERGAPAPVRGVAAPRETNDTQRTSTEDAG</sequence>
<dbReference type="PANTHER" id="PTHR38445">
    <property type="entry name" value="HTH-TYPE TRANSCRIPTIONAL REPRESSOR YTRA"/>
    <property type="match status" value="1"/>
</dbReference>
<gene>
    <name evidence="6" type="ORF">GCM10010515_25270</name>
</gene>
<reference evidence="6" key="2">
    <citation type="submission" date="2020-09" db="EMBL/GenBank/DDBJ databases">
        <authorList>
            <person name="Sun Q."/>
            <person name="Ohkuma M."/>
        </authorList>
    </citation>
    <scope>NUCLEOTIDE SEQUENCE</scope>
    <source>
        <strain evidence="6">JCM 4956</strain>
    </source>
</reference>
<dbReference type="InterPro" id="IPR000524">
    <property type="entry name" value="Tscrpt_reg_HTH_GntR"/>
</dbReference>
<dbReference type="Proteomes" id="UP000645555">
    <property type="component" value="Unassembled WGS sequence"/>
</dbReference>
<keyword evidence="7" id="KW-1185">Reference proteome</keyword>
<dbReference type="PANTHER" id="PTHR38445:SF7">
    <property type="entry name" value="GNTR-FAMILY TRANSCRIPTIONAL REGULATOR"/>
    <property type="match status" value="1"/>
</dbReference>
<evidence type="ECO:0000256" key="1">
    <source>
        <dbReference type="ARBA" id="ARBA00023015"/>
    </source>
</evidence>
<keyword evidence="1" id="KW-0805">Transcription regulation</keyword>
<proteinExistence type="predicted"/>
<accession>A0A918KCN0</accession>
<keyword evidence="2" id="KW-0238">DNA-binding</keyword>
<evidence type="ECO:0000256" key="4">
    <source>
        <dbReference type="SAM" id="MobiDB-lite"/>
    </source>
</evidence>
<feature type="domain" description="HTH gntR-type" evidence="5">
    <location>
        <begin position="11"/>
        <end position="79"/>
    </location>
</feature>
<dbReference type="Pfam" id="PF00392">
    <property type="entry name" value="GntR"/>
    <property type="match status" value="1"/>
</dbReference>
<dbReference type="CDD" id="cd07377">
    <property type="entry name" value="WHTH_GntR"/>
    <property type="match status" value="1"/>
</dbReference>
<organism evidence="6 7">
    <name type="scientific">Streptomyces fructofermentans</name>
    <dbReference type="NCBI Taxonomy" id="152141"/>
    <lineage>
        <taxon>Bacteria</taxon>
        <taxon>Bacillati</taxon>
        <taxon>Actinomycetota</taxon>
        <taxon>Actinomycetes</taxon>
        <taxon>Kitasatosporales</taxon>
        <taxon>Streptomycetaceae</taxon>
        <taxon>Streptomyces</taxon>
    </lineage>
</organism>
<feature type="compositionally biased region" description="Low complexity" evidence="4">
    <location>
        <begin position="136"/>
        <end position="148"/>
    </location>
</feature>
<dbReference type="GO" id="GO:0003700">
    <property type="term" value="F:DNA-binding transcription factor activity"/>
    <property type="evidence" value="ECO:0007669"/>
    <property type="project" value="InterPro"/>
</dbReference>
<evidence type="ECO:0000256" key="2">
    <source>
        <dbReference type="ARBA" id="ARBA00023125"/>
    </source>
</evidence>
<feature type="region of interest" description="Disordered" evidence="4">
    <location>
        <begin position="119"/>
        <end position="162"/>
    </location>
</feature>
<evidence type="ECO:0000259" key="5">
    <source>
        <dbReference type="PROSITE" id="PS50949"/>
    </source>
</evidence>
<comment type="caution">
    <text evidence="6">The sequence shown here is derived from an EMBL/GenBank/DDBJ whole genome shotgun (WGS) entry which is preliminary data.</text>
</comment>